<dbReference type="GO" id="GO:0006139">
    <property type="term" value="P:nucleobase-containing compound metabolic process"/>
    <property type="evidence" value="ECO:0007669"/>
    <property type="project" value="InterPro"/>
</dbReference>
<comment type="caution">
    <text evidence="5">The sequence shown here is derived from an EMBL/GenBank/DDBJ whole genome shotgun (WGS) entry which is preliminary data.</text>
</comment>
<evidence type="ECO:0000256" key="2">
    <source>
        <dbReference type="ARBA" id="ARBA00022741"/>
    </source>
</evidence>
<sequence>MTEAMSSLQLLFATILGEDPVRTIASIFKTLLNHAGEWATRIQAQMRLKSTEEDSQSYPTAEVPEPLIIFILGPPGAGKGTQSASLKAAFPGLTHLSYGDLVRYQDSIPGSWVSSFPRRGNGSGSPLLPADVAVQLLGETIEAGVGRSQLAWLVDGFPRTEEHVAAWSAARMPPVRCALHLSCPPETLVRRILARSSGRPDDAVPELVRERVERNVRESEALLKALAGFGASLIRIDADREVEAVKGEVLAHAKQAINDWRESRGDVAQEHVFVEA</sequence>
<dbReference type="PANTHER" id="PTHR23359">
    <property type="entry name" value="NUCLEOTIDE KINASE"/>
    <property type="match status" value="1"/>
</dbReference>
<name>A0A4Q4SS55_9PEZI</name>
<gene>
    <name evidence="5" type="ORF">DL764_010796</name>
</gene>
<dbReference type="CDD" id="cd01428">
    <property type="entry name" value="ADK"/>
    <property type="match status" value="1"/>
</dbReference>
<keyword evidence="1 4" id="KW-0808">Transferase</keyword>
<proteinExistence type="inferred from homology"/>
<evidence type="ECO:0000256" key="3">
    <source>
        <dbReference type="ARBA" id="ARBA00022777"/>
    </source>
</evidence>
<evidence type="ECO:0000256" key="1">
    <source>
        <dbReference type="ARBA" id="ARBA00022679"/>
    </source>
</evidence>
<comment type="similarity">
    <text evidence="4">Belongs to the adenylate kinase family.</text>
</comment>
<reference evidence="5 6" key="1">
    <citation type="submission" date="2018-06" db="EMBL/GenBank/DDBJ databases">
        <title>Complete Genomes of Monosporascus.</title>
        <authorList>
            <person name="Robinson A.J."/>
            <person name="Natvig D.O."/>
        </authorList>
    </citation>
    <scope>NUCLEOTIDE SEQUENCE [LARGE SCALE GENOMIC DNA]</scope>
    <source>
        <strain evidence="5 6">CBS 110550</strain>
    </source>
</reference>
<evidence type="ECO:0000313" key="6">
    <source>
        <dbReference type="Proteomes" id="UP000293360"/>
    </source>
</evidence>
<dbReference type="STRING" id="155417.A0A4Q4SS55"/>
<dbReference type="Proteomes" id="UP000293360">
    <property type="component" value="Unassembled WGS sequence"/>
</dbReference>
<dbReference type="PRINTS" id="PR00094">
    <property type="entry name" value="ADENYLTKNASE"/>
</dbReference>
<dbReference type="Gene3D" id="3.40.50.300">
    <property type="entry name" value="P-loop containing nucleotide triphosphate hydrolases"/>
    <property type="match status" value="1"/>
</dbReference>
<dbReference type="HAMAP" id="MF_00235">
    <property type="entry name" value="Adenylate_kinase_Adk"/>
    <property type="match status" value="1"/>
</dbReference>
<keyword evidence="3 4" id="KW-0418">Kinase</keyword>
<dbReference type="EMBL" id="QJNU01001582">
    <property type="protein sequence ID" value="RYO74643.1"/>
    <property type="molecule type" value="Genomic_DNA"/>
</dbReference>
<dbReference type="InterPro" id="IPR027417">
    <property type="entry name" value="P-loop_NTPase"/>
</dbReference>
<evidence type="ECO:0000313" key="5">
    <source>
        <dbReference type="EMBL" id="RYO74643.1"/>
    </source>
</evidence>
<dbReference type="InterPro" id="IPR000850">
    <property type="entry name" value="Adenylat/UMP-CMP_kin"/>
</dbReference>
<dbReference type="GO" id="GO:0019205">
    <property type="term" value="F:nucleobase-containing compound kinase activity"/>
    <property type="evidence" value="ECO:0007669"/>
    <property type="project" value="InterPro"/>
</dbReference>
<keyword evidence="6" id="KW-1185">Reference proteome</keyword>
<dbReference type="GO" id="GO:0005524">
    <property type="term" value="F:ATP binding"/>
    <property type="evidence" value="ECO:0007669"/>
    <property type="project" value="InterPro"/>
</dbReference>
<evidence type="ECO:0000256" key="4">
    <source>
        <dbReference type="RuleBase" id="RU003330"/>
    </source>
</evidence>
<keyword evidence="2" id="KW-0547">Nucleotide-binding</keyword>
<evidence type="ECO:0008006" key="7">
    <source>
        <dbReference type="Google" id="ProtNLM"/>
    </source>
</evidence>
<protein>
    <recommendedName>
        <fullName evidence="7">Adenylate kinase active site lid domain-containing protein</fullName>
    </recommendedName>
</protein>
<dbReference type="Pfam" id="PF00406">
    <property type="entry name" value="ADK"/>
    <property type="match status" value="1"/>
</dbReference>
<dbReference type="AlphaFoldDB" id="A0A4Q4SS55"/>
<dbReference type="OrthoDB" id="442176at2759"/>
<dbReference type="SUPFAM" id="SSF52540">
    <property type="entry name" value="P-loop containing nucleoside triphosphate hydrolases"/>
    <property type="match status" value="1"/>
</dbReference>
<accession>A0A4Q4SS55</accession>
<organism evidence="5 6">
    <name type="scientific">Monosporascus ibericus</name>
    <dbReference type="NCBI Taxonomy" id="155417"/>
    <lineage>
        <taxon>Eukaryota</taxon>
        <taxon>Fungi</taxon>
        <taxon>Dikarya</taxon>
        <taxon>Ascomycota</taxon>
        <taxon>Pezizomycotina</taxon>
        <taxon>Sordariomycetes</taxon>
        <taxon>Xylariomycetidae</taxon>
        <taxon>Xylariales</taxon>
        <taxon>Xylariales incertae sedis</taxon>
        <taxon>Monosporascus</taxon>
    </lineage>
</organism>